<evidence type="ECO:0000256" key="1">
    <source>
        <dbReference type="ARBA" id="ARBA00009437"/>
    </source>
</evidence>
<keyword evidence="4" id="KW-0804">Transcription</keyword>
<proteinExistence type="inferred from homology"/>
<feature type="domain" description="HTH lysR-type" evidence="5">
    <location>
        <begin position="6"/>
        <end position="63"/>
    </location>
</feature>
<keyword evidence="2" id="KW-0805">Transcription regulation</keyword>
<gene>
    <name evidence="6" type="ORF">BFC18_14215</name>
</gene>
<comment type="similarity">
    <text evidence="1">Belongs to the LysR transcriptional regulatory family.</text>
</comment>
<dbReference type="GO" id="GO:0003677">
    <property type="term" value="F:DNA binding"/>
    <property type="evidence" value="ECO:0007669"/>
    <property type="project" value="UniProtKB-KW"/>
</dbReference>
<keyword evidence="7" id="KW-1185">Reference proteome</keyword>
<evidence type="ECO:0000256" key="3">
    <source>
        <dbReference type="ARBA" id="ARBA00023125"/>
    </source>
</evidence>
<dbReference type="SUPFAM" id="SSF46785">
    <property type="entry name" value="Winged helix' DNA-binding domain"/>
    <property type="match status" value="1"/>
</dbReference>
<dbReference type="Gene3D" id="1.10.10.10">
    <property type="entry name" value="Winged helix-like DNA-binding domain superfamily/Winged helix DNA-binding domain"/>
    <property type="match status" value="1"/>
</dbReference>
<dbReference type="RefSeq" id="WP_070125968.1">
    <property type="nucleotide sequence ID" value="NZ_MDHN01000029.1"/>
</dbReference>
<organism evidence="6 7">
    <name type="scientific">Alteromonas confluentis</name>
    <dbReference type="NCBI Taxonomy" id="1656094"/>
    <lineage>
        <taxon>Bacteria</taxon>
        <taxon>Pseudomonadati</taxon>
        <taxon>Pseudomonadota</taxon>
        <taxon>Gammaproteobacteria</taxon>
        <taxon>Alteromonadales</taxon>
        <taxon>Alteromonadaceae</taxon>
        <taxon>Alteromonas/Salinimonas group</taxon>
        <taxon>Alteromonas</taxon>
    </lineage>
</organism>
<evidence type="ECO:0000313" key="6">
    <source>
        <dbReference type="EMBL" id="OFC70325.1"/>
    </source>
</evidence>
<dbReference type="EMBL" id="MDHN01000029">
    <property type="protein sequence ID" value="OFC70325.1"/>
    <property type="molecule type" value="Genomic_DNA"/>
</dbReference>
<dbReference type="Pfam" id="PF03466">
    <property type="entry name" value="LysR_substrate"/>
    <property type="match status" value="1"/>
</dbReference>
<dbReference type="InterPro" id="IPR036388">
    <property type="entry name" value="WH-like_DNA-bd_sf"/>
</dbReference>
<reference evidence="6 7" key="1">
    <citation type="submission" date="2016-08" db="EMBL/GenBank/DDBJ databases">
        <authorList>
            <person name="Seilhamer J.J."/>
        </authorList>
    </citation>
    <scope>NUCLEOTIDE SEQUENCE [LARGE SCALE GENOMIC DNA]</scope>
    <source>
        <strain evidence="6 7">KCTC 42603</strain>
    </source>
</reference>
<dbReference type="InterPro" id="IPR050389">
    <property type="entry name" value="LysR-type_TF"/>
</dbReference>
<evidence type="ECO:0000256" key="4">
    <source>
        <dbReference type="ARBA" id="ARBA00023163"/>
    </source>
</evidence>
<accession>A0A1E7Z9W8</accession>
<dbReference type="SUPFAM" id="SSF53850">
    <property type="entry name" value="Periplasmic binding protein-like II"/>
    <property type="match status" value="1"/>
</dbReference>
<sequence>MRFEQLDLNLLVALDILLEEQNITRTADKLHLSQSATSSILSRLRHYFDDDLLVQIGRKMQPTPYALELQEPVREMLNIVRGSITNKRKLEPATSQRHFRIVASDYIIQVFLAGVLAKVQKQAPGMTFEFLSPFTVEVETMVKSGIDIVIAPESETVDGYPHAFFSTDELACIACKDNPDTQGGLTPEIFSSLGHASVGFGRVSLLSIEQWLINERNIERKVEVITNDFTSLCTTVVSTGRLAIIPRRFAELMATFMPIDILSMPFDFPDLREAMMWHPTVDSDPIHRWLRTLILEEAAMVSS</sequence>
<dbReference type="STRING" id="1656094.BFC18_14215"/>
<dbReference type="GO" id="GO:0003700">
    <property type="term" value="F:DNA-binding transcription factor activity"/>
    <property type="evidence" value="ECO:0007669"/>
    <property type="project" value="InterPro"/>
</dbReference>
<dbReference type="InterPro" id="IPR000847">
    <property type="entry name" value="LysR_HTH_N"/>
</dbReference>
<evidence type="ECO:0000256" key="2">
    <source>
        <dbReference type="ARBA" id="ARBA00023015"/>
    </source>
</evidence>
<evidence type="ECO:0000259" key="5">
    <source>
        <dbReference type="PROSITE" id="PS50931"/>
    </source>
</evidence>
<dbReference type="OrthoDB" id="6621790at2"/>
<dbReference type="InterPro" id="IPR036390">
    <property type="entry name" value="WH_DNA-bd_sf"/>
</dbReference>
<dbReference type="PANTHER" id="PTHR30118:SF6">
    <property type="entry name" value="HTH-TYPE TRANSCRIPTIONAL REGULATOR LEUO"/>
    <property type="match status" value="1"/>
</dbReference>
<name>A0A1E7Z9W8_9ALTE</name>
<dbReference type="PROSITE" id="PS50931">
    <property type="entry name" value="HTH_LYSR"/>
    <property type="match status" value="1"/>
</dbReference>
<dbReference type="Proteomes" id="UP000175691">
    <property type="component" value="Unassembled WGS sequence"/>
</dbReference>
<dbReference type="AlphaFoldDB" id="A0A1E7Z9W8"/>
<dbReference type="InterPro" id="IPR005119">
    <property type="entry name" value="LysR_subst-bd"/>
</dbReference>
<dbReference type="PANTHER" id="PTHR30118">
    <property type="entry name" value="HTH-TYPE TRANSCRIPTIONAL REGULATOR LEUO-RELATED"/>
    <property type="match status" value="1"/>
</dbReference>
<keyword evidence="3" id="KW-0238">DNA-binding</keyword>
<comment type="caution">
    <text evidence="6">The sequence shown here is derived from an EMBL/GenBank/DDBJ whole genome shotgun (WGS) entry which is preliminary data.</text>
</comment>
<dbReference type="Pfam" id="PF00126">
    <property type="entry name" value="HTH_1"/>
    <property type="match status" value="1"/>
</dbReference>
<evidence type="ECO:0000313" key="7">
    <source>
        <dbReference type="Proteomes" id="UP000175691"/>
    </source>
</evidence>
<protein>
    <submittedName>
        <fullName evidence="6">Nodulation protein NfeD</fullName>
    </submittedName>
</protein>
<dbReference type="Gene3D" id="3.40.190.10">
    <property type="entry name" value="Periplasmic binding protein-like II"/>
    <property type="match status" value="2"/>
</dbReference>